<evidence type="ECO:0000256" key="1">
    <source>
        <dbReference type="SAM" id="MobiDB-lite"/>
    </source>
</evidence>
<evidence type="ECO:0000313" key="2">
    <source>
        <dbReference type="EMBL" id="SLM51522.1"/>
    </source>
</evidence>
<dbReference type="EMBL" id="FWEY01000002">
    <property type="protein sequence ID" value="SLM51522.1"/>
    <property type="molecule type" value="Genomic_DNA"/>
</dbReference>
<organism evidence="2 3">
    <name type="scientific">Trichococcus pasteurii</name>
    <dbReference type="NCBI Taxonomy" id="43064"/>
    <lineage>
        <taxon>Bacteria</taxon>
        <taxon>Bacillati</taxon>
        <taxon>Bacillota</taxon>
        <taxon>Bacilli</taxon>
        <taxon>Lactobacillales</taxon>
        <taxon>Carnobacteriaceae</taxon>
        <taxon>Trichococcus</taxon>
    </lineage>
</organism>
<name>A0A1W1IER8_9LACT</name>
<gene>
    <name evidence="2" type="ORF">TPAS_1198</name>
</gene>
<accession>A0A1W1IER8</accession>
<reference evidence="3" key="1">
    <citation type="submission" date="2016-04" db="EMBL/GenBank/DDBJ databases">
        <authorList>
            <person name="Strepis N."/>
        </authorList>
    </citation>
    <scope>NUCLEOTIDE SEQUENCE [LARGE SCALE GENOMIC DNA]</scope>
</reference>
<dbReference type="AlphaFoldDB" id="A0A1W1IER8"/>
<keyword evidence="3" id="KW-1185">Reference proteome</keyword>
<protein>
    <submittedName>
        <fullName evidence="2">Uncharacterized protein</fullName>
    </submittedName>
</protein>
<dbReference type="Proteomes" id="UP000195985">
    <property type="component" value="Unassembled WGS sequence"/>
</dbReference>
<feature type="region of interest" description="Disordered" evidence="1">
    <location>
        <begin position="1"/>
        <end position="52"/>
    </location>
</feature>
<sequence length="86" mass="9403">MGATSDEGGWPEESISLHPQFRRGLFSQEDSTKHNQSAKKPAVRKHSGPSARRLNISESVQAQDGLDALLHFVGSDNGVVANFRMQ</sequence>
<proteinExistence type="predicted"/>
<evidence type="ECO:0000313" key="3">
    <source>
        <dbReference type="Proteomes" id="UP000195985"/>
    </source>
</evidence>